<evidence type="ECO:0000313" key="1">
    <source>
        <dbReference type="EMBL" id="MBB6018359.1"/>
    </source>
</evidence>
<keyword evidence="4" id="KW-1185">Reference proteome</keyword>
<accession>A0A5C4XXW4</accession>
<dbReference type="OrthoDB" id="72385at2"/>
<protein>
    <submittedName>
        <fullName evidence="2">Uncharacterized protein</fullName>
    </submittedName>
</protein>
<dbReference type="Proteomes" id="UP000313988">
    <property type="component" value="Unassembled WGS sequence"/>
</dbReference>
<name>A0A5C4XXW4_9DEIO</name>
<dbReference type="RefSeq" id="WP_139404520.1">
    <property type="nucleotide sequence ID" value="NZ_JACHEW010000028.1"/>
</dbReference>
<dbReference type="EMBL" id="VDMO01000026">
    <property type="protein sequence ID" value="TNM67963.1"/>
    <property type="molecule type" value="Genomic_DNA"/>
</dbReference>
<sequence length="180" mass="20300">MANLDGLSFMDGFLMARTVLGDSRQAALASWDARLGEMFTGLKDEYARRKLGFATEIAYTEDFVKTMPELDSWFAGMAFVFLSDEAYQRRLEALEDTEVGKMGWHFQAIFQSFMVAGPIARGRPPRPEDQLLLPDLKRALEKFRSELRRYGLRKRLDYVGSILGLLQGVAQAPLPEQPGG</sequence>
<reference evidence="2 3" key="1">
    <citation type="submission" date="2019-06" db="EMBL/GenBank/DDBJ databases">
        <title>Genome sequence of Deinococcus radiopugnans ATCC 19172.</title>
        <authorList>
            <person name="Maclea K.S."/>
            <person name="Maynard C.R."/>
        </authorList>
    </citation>
    <scope>NUCLEOTIDE SEQUENCE [LARGE SCALE GENOMIC DNA]</scope>
    <source>
        <strain evidence="2 3">ATCC 19172</strain>
    </source>
</reference>
<reference evidence="1 4" key="2">
    <citation type="submission" date="2020-08" db="EMBL/GenBank/DDBJ databases">
        <title>Genomic Encyclopedia of Type Strains, Phase IV (KMG-IV): sequencing the most valuable type-strain genomes for metagenomic binning, comparative biology and taxonomic classification.</title>
        <authorList>
            <person name="Goeker M."/>
        </authorList>
    </citation>
    <scope>NUCLEOTIDE SEQUENCE [LARGE SCALE GENOMIC DNA]</scope>
    <source>
        <strain evidence="1 4">DSM 12027</strain>
    </source>
</reference>
<evidence type="ECO:0000313" key="2">
    <source>
        <dbReference type="EMBL" id="TNM67963.1"/>
    </source>
</evidence>
<organism evidence="2 3">
    <name type="scientific">Deinococcus radiopugnans ATCC 19172</name>
    <dbReference type="NCBI Taxonomy" id="585398"/>
    <lineage>
        <taxon>Bacteria</taxon>
        <taxon>Thermotogati</taxon>
        <taxon>Deinococcota</taxon>
        <taxon>Deinococci</taxon>
        <taxon>Deinococcales</taxon>
        <taxon>Deinococcaceae</taxon>
        <taxon>Deinococcus</taxon>
    </lineage>
</organism>
<dbReference type="AlphaFoldDB" id="A0A5C4XXW4"/>
<dbReference type="Proteomes" id="UP000629870">
    <property type="component" value="Unassembled WGS sequence"/>
</dbReference>
<evidence type="ECO:0000313" key="3">
    <source>
        <dbReference type="Proteomes" id="UP000313988"/>
    </source>
</evidence>
<comment type="caution">
    <text evidence="2">The sequence shown here is derived from an EMBL/GenBank/DDBJ whole genome shotgun (WGS) entry which is preliminary data.</text>
</comment>
<proteinExistence type="predicted"/>
<evidence type="ECO:0000313" key="4">
    <source>
        <dbReference type="Proteomes" id="UP000629870"/>
    </source>
</evidence>
<dbReference type="EMBL" id="JACHEW010000028">
    <property type="protein sequence ID" value="MBB6018359.1"/>
    <property type="molecule type" value="Genomic_DNA"/>
</dbReference>
<gene>
    <name evidence="2" type="ORF">FHR04_17455</name>
    <name evidence="1" type="ORF">HNQ04_003637</name>
</gene>